<dbReference type="Proteomes" id="UP000276133">
    <property type="component" value="Unassembled WGS sequence"/>
</dbReference>
<keyword evidence="2" id="KW-1185">Reference proteome</keyword>
<protein>
    <submittedName>
        <fullName evidence="1">Uncharacterized protein</fullName>
    </submittedName>
</protein>
<comment type="caution">
    <text evidence="1">The sequence shown here is derived from an EMBL/GenBank/DDBJ whole genome shotgun (WGS) entry which is preliminary data.</text>
</comment>
<organism evidence="1 2">
    <name type="scientific">Brachionus plicatilis</name>
    <name type="common">Marine rotifer</name>
    <name type="synonym">Brachionus muelleri</name>
    <dbReference type="NCBI Taxonomy" id="10195"/>
    <lineage>
        <taxon>Eukaryota</taxon>
        <taxon>Metazoa</taxon>
        <taxon>Spiralia</taxon>
        <taxon>Gnathifera</taxon>
        <taxon>Rotifera</taxon>
        <taxon>Eurotatoria</taxon>
        <taxon>Monogononta</taxon>
        <taxon>Pseudotrocha</taxon>
        <taxon>Ploima</taxon>
        <taxon>Brachionidae</taxon>
        <taxon>Brachionus</taxon>
    </lineage>
</organism>
<proteinExistence type="predicted"/>
<dbReference type="AlphaFoldDB" id="A0A3M7PRI2"/>
<evidence type="ECO:0000313" key="2">
    <source>
        <dbReference type="Proteomes" id="UP000276133"/>
    </source>
</evidence>
<accession>A0A3M7PRI2</accession>
<reference evidence="1 2" key="1">
    <citation type="journal article" date="2018" name="Sci. Rep.">
        <title>Genomic signatures of local adaptation to the degree of environmental predictability in rotifers.</title>
        <authorList>
            <person name="Franch-Gras L."/>
            <person name="Hahn C."/>
            <person name="Garcia-Roger E.M."/>
            <person name="Carmona M.J."/>
            <person name="Serra M."/>
            <person name="Gomez A."/>
        </authorList>
    </citation>
    <scope>NUCLEOTIDE SEQUENCE [LARGE SCALE GENOMIC DNA]</scope>
    <source>
        <strain evidence="1">HYR1</strain>
    </source>
</reference>
<dbReference type="EMBL" id="REGN01009234">
    <property type="protein sequence ID" value="RNA01633.1"/>
    <property type="molecule type" value="Genomic_DNA"/>
</dbReference>
<name>A0A3M7PRI2_BRAPC</name>
<evidence type="ECO:0000313" key="1">
    <source>
        <dbReference type="EMBL" id="RNA01633.1"/>
    </source>
</evidence>
<gene>
    <name evidence="1" type="ORF">BpHYR1_008164</name>
</gene>
<sequence length="125" mass="14234">MTLRVDLNNARLGHQVKCQLRIDTLINVKRFYLIKFASDRLVLGQCKLNIRLVIETRCIVIQVKERELNFFFGANNWIKGVVGANLDSNCGADGWQVTIQIGAFCFVNFRLATLCINLKSECIQV</sequence>